<comment type="caution">
    <text evidence="1">The sequence shown here is derived from an EMBL/GenBank/DDBJ whole genome shotgun (WGS) entry which is preliminary data.</text>
</comment>
<sequence>MIEKQQTRQIDIADSLDYAQCKRWVISLYKFFGGTKPEKDWVLHLSLGAKDIPILLDAMWAFDMQRKMNAEDGGRESERMKACLHVFPTEQQHYGRRYRGLALETIAACAGTNLEGSDVATAGRLLFAATVGEIKASDAGFGVMELLFETLKGVAKIDDFHWAGLKVLTETRDG</sequence>
<proteinExistence type="predicted"/>
<accession>A0A4U7AVZ4</accession>
<evidence type="ECO:0000313" key="1">
    <source>
        <dbReference type="EMBL" id="TKX19864.1"/>
    </source>
</evidence>
<dbReference type="EMBL" id="PTQR01000106">
    <property type="protein sequence ID" value="TKX19864.1"/>
    <property type="molecule type" value="Genomic_DNA"/>
</dbReference>
<organism evidence="1 2">
    <name type="scientific">Elsinoe australis</name>
    <dbReference type="NCBI Taxonomy" id="40998"/>
    <lineage>
        <taxon>Eukaryota</taxon>
        <taxon>Fungi</taxon>
        <taxon>Dikarya</taxon>
        <taxon>Ascomycota</taxon>
        <taxon>Pezizomycotina</taxon>
        <taxon>Dothideomycetes</taxon>
        <taxon>Dothideomycetidae</taxon>
        <taxon>Myriangiales</taxon>
        <taxon>Elsinoaceae</taxon>
        <taxon>Elsinoe</taxon>
    </lineage>
</organism>
<dbReference type="AlphaFoldDB" id="A0A4U7AVZ4"/>
<gene>
    <name evidence="1" type="ORF">C1H76_8062</name>
</gene>
<reference evidence="1 2" key="1">
    <citation type="submission" date="2018-02" db="EMBL/GenBank/DDBJ databases">
        <title>Draft genome sequences of Elsinoe sp., causing black scab on jojoba.</title>
        <authorList>
            <person name="Stodart B."/>
            <person name="Jeffress S."/>
            <person name="Ash G."/>
            <person name="Arun Chinnappa K."/>
        </authorList>
    </citation>
    <scope>NUCLEOTIDE SEQUENCE [LARGE SCALE GENOMIC DNA]</scope>
    <source>
        <strain evidence="1 2">Hillstone_2</strain>
    </source>
</reference>
<protein>
    <submittedName>
        <fullName evidence="1">Uncharacterized protein</fullName>
    </submittedName>
</protein>
<name>A0A4U7AVZ4_9PEZI</name>
<evidence type="ECO:0000313" key="2">
    <source>
        <dbReference type="Proteomes" id="UP000308133"/>
    </source>
</evidence>
<dbReference type="Proteomes" id="UP000308133">
    <property type="component" value="Unassembled WGS sequence"/>
</dbReference>